<feature type="non-terminal residue" evidence="1">
    <location>
        <position position="229"/>
    </location>
</feature>
<organism evidence="1 2">
    <name type="scientific">Bonamia ostreae</name>
    <dbReference type="NCBI Taxonomy" id="126728"/>
    <lineage>
        <taxon>Eukaryota</taxon>
        <taxon>Sar</taxon>
        <taxon>Rhizaria</taxon>
        <taxon>Endomyxa</taxon>
        <taxon>Ascetosporea</taxon>
        <taxon>Haplosporida</taxon>
        <taxon>Bonamia</taxon>
    </lineage>
</organism>
<evidence type="ECO:0000313" key="2">
    <source>
        <dbReference type="Proteomes" id="UP001439008"/>
    </source>
</evidence>
<accession>A0ABV2ATM2</accession>
<name>A0ABV2ATM2_9EUKA</name>
<proteinExistence type="predicted"/>
<dbReference type="EMBL" id="JBDODL010004360">
    <property type="protein sequence ID" value="MES1923010.1"/>
    <property type="molecule type" value="Genomic_DNA"/>
</dbReference>
<reference evidence="1 2" key="1">
    <citation type="journal article" date="2024" name="BMC Biol.">
        <title>Comparative genomics of Ascetosporea gives new insight into the evolutionary basis for animal parasitism in Rhizaria.</title>
        <authorList>
            <person name="Hiltunen Thoren M."/>
            <person name="Onut-Brannstrom I."/>
            <person name="Alfjorden A."/>
            <person name="Peckova H."/>
            <person name="Swords F."/>
            <person name="Hooper C."/>
            <person name="Holzer A.S."/>
            <person name="Bass D."/>
            <person name="Burki F."/>
        </authorList>
    </citation>
    <scope>NUCLEOTIDE SEQUENCE [LARGE SCALE GENOMIC DNA]</scope>
    <source>
        <strain evidence="1">20-A016</strain>
    </source>
</reference>
<dbReference type="Proteomes" id="UP001439008">
    <property type="component" value="Unassembled WGS sequence"/>
</dbReference>
<gene>
    <name evidence="1" type="ORF">MHBO_004544</name>
</gene>
<comment type="caution">
    <text evidence="1">The sequence shown here is derived from an EMBL/GenBank/DDBJ whole genome shotgun (WGS) entry which is preliminary data.</text>
</comment>
<protein>
    <submittedName>
        <fullName evidence="1">Uncharacterized protein</fullName>
    </submittedName>
</protein>
<evidence type="ECO:0000313" key="1">
    <source>
        <dbReference type="EMBL" id="MES1923010.1"/>
    </source>
</evidence>
<keyword evidence="2" id="KW-1185">Reference proteome</keyword>
<sequence length="229" mass="25739">MLPFIDVKDLEPQELILWITPTKTLHMGRVTSVDTKNALIEVHYQGTPDPTKLEDQLFLPGWHPQTYQPTRELSSIQHQTFRPRNYSAELCTVAASEVLATGLRLNGCNQLAPNSLHRVLKAIASHTPATVRTISNFARGRTEPPHSQGQLSPLGIQFWGGCSLSEYVEDHILHEEPQEENFNEVTIRGATFKAVGRNNINKKYFAEYGIKSKELQIKGSNQLPATKNE</sequence>